<evidence type="ECO:0000313" key="6">
    <source>
        <dbReference type="Proteomes" id="UP000708298"/>
    </source>
</evidence>
<accession>A0A963YTG9</accession>
<dbReference type="PANTHER" id="PTHR43833">
    <property type="entry name" value="POTASSIUM CHANNEL PROTEIN 2-RELATED-RELATED"/>
    <property type="match status" value="1"/>
</dbReference>
<dbReference type="PROSITE" id="PS51202">
    <property type="entry name" value="RCK_C"/>
    <property type="match status" value="1"/>
</dbReference>
<feature type="domain" description="RCK C-terminal" evidence="4">
    <location>
        <begin position="255"/>
        <end position="341"/>
    </location>
</feature>
<name>A0A963YTG9_9PROT</name>
<evidence type="ECO:0000259" key="3">
    <source>
        <dbReference type="PROSITE" id="PS51201"/>
    </source>
</evidence>
<dbReference type="InterPro" id="IPR050721">
    <property type="entry name" value="Trk_Ktr_HKT_K-transport"/>
</dbReference>
<evidence type="ECO:0000313" key="5">
    <source>
        <dbReference type="EMBL" id="MCB8876715.1"/>
    </source>
</evidence>
<dbReference type="Pfam" id="PF07885">
    <property type="entry name" value="Ion_trans_2"/>
    <property type="match status" value="1"/>
</dbReference>
<dbReference type="SUPFAM" id="SSF51735">
    <property type="entry name" value="NAD(P)-binding Rossmann-fold domains"/>
    <property type="match status" value="1"/>
</dbReference>
<feature type="transmembrane region" description="Helical" evidence="2">
    <location>
        <begin position="9"/>
        <end position="30"/>
    </location>
</feature>
<keyword evidence="5" id="KW-0407">Ion channel</keyword>
<feature type="transmembrane region" description="Helical" evidence="2">
    <location>
        <begin position="65"/>
        <end position="87"/>
    </location>
</feature>
<dbReference type="PROSITE" id="PS51201">
    <property type="entry name" value="RCK_N"/>
    <property type="match status" value="1"/>
</dbReference>
<dbReference type="Pfam" id="PF02080">
    <property type="entry name" value="TrkA_C"/>
    <property type="match status" value="1"/>
</dbReference>
<dbReference type="InterPro" id="IPR013099">
    <property type="entry name" value="K_chnl_dom"/>
</dbReference>
<organism evidence="5 6">
    <name type="scientific">Acidisoma silvae</name>
    <dbReference type="NCBI Taxonomy" id="2802396"/>
    <lineage>
        <taxon>Bacteria</taxon>
        <taxon>Pseudomonadati</taxon>
        <taxon>Pseudomonadota</taxon>
        <taxon>Alphaproteobacteria</taxon>
        <taxon>Acetobacterales</taxon>
        <taxon>Acidocellaceae</taxon>
        <taxon>Acidisoma</taxon>
    </lineage>
</organism>
<dbReference type="InterPro" id="IPR006037">
    <property type="entry name" value="RCK_C"/>
</dbReference>
<gene>
    <name evidence="5" type="ORF">ASILVAE211_16105</name>
</gene>
<dbReference type="SUPFAM" id="SSF81324">
    <property type="entry name" value="Voltage-gated potassium channels"/>
    <property type="match status" value="1"/>
</dbReference>
<dbReference type="GO" id="GO:0006813">
    <property type="term" value="P:potassium ion transport"/>
    <property type="evidence" value="ECO:0007669"/>
    <property type="project" value="InterPro"/>
</dbReference>
<dbReference type="InterPro" id="IPR003148">
    <property type="entry name" value="RCK_N"/>
</dbReference>
<dbReference type="GO" id="GO:0005886">
    <property type="term" value="C:plasma membrane"/>
    <property type="evidence" value="ECO:0007669"/>
    <property type="project" value="UniProtKB-SubCell"/>
</dbReference>
<dbReference type="InterPro" id="IPR036291">
    <property type="entry name" value="NAD(P)-bd_dom_sf"/>
</dbReference>
<proteinExistence type="predicted"/>
<keyword evidence="2" id="KW-0472">Membrane</keyword>
<comment type="caution">
    <text evidence="5">The sequence shown here is derived from an EMBL/GenBank/DDBJ whole genome shotgun (WGS) entry which is preliminary data.</text>
</comment>
<dbReference type="Gene3D" id="3.40.50.720">
    <property type="entry name" value="NAD(P)-binding Rossmann-like Domain"/>
    <property type="match status" value="1"/>
</dbReference>
<dbReference type="AlphaFoldDB" id="A0A963YTG9"/>
<keyword evidence="5" id="KW-0406">Ion transport</keyword>
<evidence type="ECO:0000259" key="4">
    <source>
        <dbReference type="PROSITE" id="PS51202"/>
    </source>
</evidence>
<dbReference type="Pfam" id="PF02254">
    <property type="entry name" value="TrkA_N"/>
    <property type="match status" value="1"/>
</dbReference>
<dbReference type="SUPFAM" id="SSF116726">
    <property type="entry name" value="TrkA C-terminal domain-like"/>
    <property type="match status" value="1"/>
</dbReference>
<reference evidence="5" key="2">
    <citation type="submission" date="2021-01" db="EMBL/GenBank/DDBJ databases">
        <authorList>
            <person name="Mieszkin S."/>
            <person name="Pouder E."/>
            <person name="Alain K."/>
        </authorList>
    </citation>
    <scope>NUCLEOTIDE SEQUENCE</scope>
    <source>
        <strain evidence="5">HW T2.11</strain>
    </source>
</reference>
<protein>
    <submittedName>
        <fullName evidence="5">Potassium channel protein</fullName>
    </submittedName>
</protein>
<dbReference type="Gene3D" id="3.30.70.1450">
    <property type="entry name" value="Regulator of K+ conductance, C-terminal domain"/>
    <property type="match status" value="1"/>
</dbReference>
<dbReference type="Proteomes" id="UP000708298">
    <property type="component" value="Unassembled WGS sequence"/>
</dbReference>
<evidence type="ECO:0000256" key="1">
    <source>
        <dbReference type="ARBA" id="ARBA00004651"/>
    </source>
</evidence>
<dbReference type="InterPro" id="IPR036721">
    <property type="entry name" value="RCK_C_sf"/>
</dbReference>
<comment type="subcellular location">
    <subcellularLocation>
        <location evidence="1">Cell membrane</location>
        <topology evidence="1">Multi-pass membrane protein</topology>
    </subcellularLocation>
</comment>
<dbReference type="GO" id="GO:0008324">
    <property type="term" value="F:monoatomic cation transmembrane transporter activity"/>
    <property type="evidence" value="ECO:0007669"/>
    <property type="project" value="InterPro"/>
</dbReference>
<reference evidence="5" key="1">
    <citation type="journal article" date="2021" name="Microorganisms">
        <title>Acidisoma silvae sp. nov. and Acidisomacellulosilytica sp. nov., Two Acidophilic Bacteria Isolated from Decaying Wood, Hydrolyzing Cellulose and Producing Poly-3-hydroxybutyrate.</title>
        <authorList>
            <person name="Mieszkin S."/>
            <person name="Pouder E."/>
            <person name="Uroz S."/>
            <person name="Simon-Colin C."/>
            <person name="Alain K."/>
        </authorList>
    </citation>
    <scope>NUCLEOTIDE SEQUENCE</scope>
    <source>
        <strain evidence="5">HW T2.11</strain>
    </source>
</reference>
<evidence type="ECO:0000256" key="2">
    <source>
        <dbReference type="SAM" id="Phobius"/>
    </source>
</evidence>
<sequence>MLGSPIRNLFLGGTFVFVVCVAATCGYMAAGWSLSDALYMVVITIYTVGYDEIRQISTPFLRANTMMLIILGCTGMIFLTGALVQFITITQFQQLFGTRRMKNEIDQLDDHVIVCGFGRIGFTLAQELAAGQMPFIILERSERRFAEIRDLGYLCLQADATDEHTLQLAGVSRARVLATVLPDDAANVFITLSARSLNPNLEIIARGEVASTERKLIQAGANRVVMPAHIGAERMAQMIMFPESEEFLQGTERMRAFQNQLLRLGLNVLTHPVAPDSRSVGLTVAAAELEGFGSFFIVGVERHEGQSISRPPPDTVLQAGDGVVLIGRDGHAHAVAAIFGAAHTTI</sequence>
<keyword evidence="6" id="KW-1185">Reference proteome</keyword>
<feature type="domain" description="RCK N-terminal" evidence="3">
    <location>
        <begin position="109"/>
        <end position="226"/>
    </location>
</feature>
<keyword evidence="2" id="KW-1133">Transmembrane helix</keyword>
<keyword evidence="2" id="KW-0812">Transmembrane</keyword>
<dbReference type="PANTHER" id="PTHR43833:SF9">
    <property type="entry name" value="POTASSIUM CHANNEL PROTEIN YUGO-RELATED"/>
    <property type="match status" value="1"/>
</dbReference>
<dbReference type="Gene3D" id="1.10.287.70">
    <property type="match status" value="1"/>
</dbReference>
<keyword evidence="5" id="KW-0813">Transport</keyword>
<dbReference type="EMBL" id="JAESVB010000007">
    <property type="protein sequence ID" value="MCB8876715.1"/>
    <property type="molecule type" value="Genomic_DNA"/>
</dbReference>